<dbReference type="Gene3D" id="3.40.50.200">
    <property type="entry name" value="Peptidase S8/S53 domain"/>
    <property type="match status" value="1"/>
</dbReference>
<protein>
    <recommendedName>
        <fullName evidence="2">HAMP domain-containing protein</fullName>
    </recommendedName>
</protein>
<gene>
    <name evidence="3" type="ORF">HNR51_004321</name>
</gene>
<feature type="compositionally biased region" description="Low complexity" evidence="1">
    <location>
        <begin position="506"/>
        <end position="525"/>
    </location>
</feature>
<dbReference type="Gene3D" id="1.10.287.950">
    <property type="entry name" value="Methyl-accepting chemotaxis protein"/>
    <property type="match status" value="1"/>
</dbReference>
<accession>A0AA40S5Z6</accession>
<dbReference type="GO" id="GO:0016020">
    <property type="term" value="C:membrane"/>
    <property type="evidence" value="ECO:0007669"/>
    <property type="project" value="InterPro"/>
</dbReference>
<dbReference type="GO" id="GO:0007165">
    <property type="term" value="P:signal transduction"/>
    <property type="evidence" value="ECO:0007669"/>
    <property type="project" value="InterPro"/>
</dbReference>
<organism evidence="3 4">
    <name type="scientific">Methylorubrum thiocyanatum</name>
    <dbReference type="NCBI Taxonomy" id="47958"/>
    <lineage>
        <taxon>Bacteria</taxon>
        <taxon>Pseudomonadati</taxon>
        <taxon>Pseudomonadota</taxon>
        <taxon>Alphaproteobacteria</taxon>
        <taxon>Hyphomicrobiales</taxon>
        <taxon>Methylobacteriaceae</taxon>
        <taxon>Methylorubrum</taxon>
    </lineage>
</organism>
<dbReference type="Pfam" id="PF00672">
    <property type="entry name" value="HAMP"/>
    <property type="match status" value="1"/>
</dbReference>
<dbReference type="PROSITE" id="PS50885">
    <property type="entry name" value="HAMP"/>
    <property type="match status" value="1"/>
</dbReference>
<evidence type="ECO:0000313" key="3">
    <source>
        <dbReference type="EMBL" id="MBA8915221.1"/>
    </source>
</evidence>
<dbReference type="PANTHER" id="PTHR32089:SF112">
    <property type="entry name" value="LYSOZYME-LIKE PROTEIN-RELATED"/>
    <property type="match status" value="1"/>
</dbReference>
<dbReference type="SUPFAM" id="SSF158472">
    <property type="entry name" value="HAMP domain-like"/>
    <property type="match status" value="1"/>
</dbReference>
<evidence type="ECO:0000256" key="1">
    <source>
        <dbReference type="SAM" id="MobiDB-lite"/>
    </source>
</evidence>
<name>A0AA40S5Z6_9HYPH</name>
<dbReference type="AlphaFoldDB" id="A0AA40S5Z6"/>
<feature type="compositionally biased region" description="Basic residues" evidence="1">
    <location>
        <begin position="495"/>
        <end position="505"/>
    </location>
</feature>
<dbReference type="GO" id="GO:0004252">
    <property type="term" value="F:serine-type endopeptidase activity"/>
    <property type="evidence" value="ECO:0007669"/>
    <property type="project" value="InterPro"/>
</dbReference>
<dbReference type="SUPFAM" id="SSF52743">
    <property type="entry name" value="Subtilisin-like"/>
    <property type="match status" value="1"/>
</dbReference>
<feature type="compositionally biased region" description="Basic and acidic residues" evidence="1">
    <location>
        <begin position="578"/>
        <end position="598"/>
    </location>
</feature>
<feature type="domain" description="HAMP" evidence="2">
    <location>
        <begin position="307"/>
        <end position="347"/>
    </location>
</feature>
<feature type="compositionally biased region" description="Basic residues" evidence="1">
    <location>
        <begin position="526"/>
        <end position="546"/>
    </location>
</feature>
<dbReference type="Proteomes" id="UP000543554">
    <property type="component" value="Unassembled WGS sequence"/>
</dbReference>
<proteinExistence type="predicted"/>
<sequence>MKRKFYLSHFDDGEKERIFPSTNYGAFAAITKTGWLYTSRHLDQIGWPAQTAESTWTSLSNNAPEAESIADAFAFGAQPGIVSQGDRAMGTDLARAQYGFDGSGITVGVISDSFDKYGAFASDRASGELPWDTRILREGEWGNDEGRAMAQIIHDVAPGASILFAAGGRTMADMAQAIRDLAAAGAKVIVDDLFYQAEPTYQDSIINNARAATRLARTMTGRAGFLIIEACAGDRVPSVAECSETREHEAQSDLAWTTVGRMISAGESGAALREADTRSNDLYFSGPIKRMRNEAVVAASKGRKMPMDHLAHGRLETAVPVVKRGDEIGAMARAVQVFKENMLHTKVLEEETVPARASAEEQCKAGMPQMADAFEAAVGGIVGPVSSAVTELQTTARPMTATAQETATQSVAVATAAEEAASNVGTVACAAKELGASVQEIGRQCMDRRPWRSVPWARRMGRRTSSKNSMTRSHGSATWSGCSRTSPARPTCWRSTRRSRRRGLGRRAAASRWWRPRSKSWPARPRGLRRRSLTRSARCKRRRAAPWRRSAALRARSVRSTRWRPRARRRWATGGGHAGDRAQRGAGLDRHGRGDGQNRRRGPRLGGCWVAATQMLGSSSALARQSGHLTAEVGHFLDTVRAA</sequence>
<feature type="compositionally biased region" description="Polar residues" evidence="1">
    <location>
        <begin position="466"/>
        <end position="488"/>
    </location>
</feature>
<dbReference type="InterPro" id="IPR003660">
    <property type="entry name" value="HAMP_dom"/>
</dbReference>
<evidence type="ECO:0000259" key="2">
    <source>
        <dbReference type="PROSITE" id="PS50885"/>
    </source>
</evidence>
<dbReference type="PANTHER" id="PTHR32089">
    <property type="entry name" value="METHYL-ACCEPTING CHEMOTAXIS PROTEIN MCPB"/>
    <property type="match status" value="1"/>
</dbReference>
<dbReference type="EMBL" id="JACJIB010000008">
    <property type="protein sequence ID" value="MBA8915221.1"/>
    <property type="molecule type" value="Genomic_DNA"/>
</dbReference>
<dbReference type="CDD" id="cd06225">
    <property type="entry name" value="HAMP"/>
    <property type="match status" value="1"/>
</dbReference>
<evidence type="ECO:0000313" key="4">
    <source>
        <dbReference type="Proteomes" id="UP000543554"/>
    </source>
</evidence>
<dbReference type="SUPFAM" id="SSF58104">
    <property type="entry name" value="Methyl-accepting chemotaxis protein (MCP) signaling domain"/>
    <property type="match status" value="1"/>
</dbReference>
<feature type="compositionally biased region" description="Basic residues" evidence="1">
    <location>
        <begin position="556"/>
        <end position="571"/>
    </location>
</feature>
<feature type="region of interest" description="Disordered" evidence="1">
    <location>
        <begin position="462"/>
        <end position="604"/>
    </location>
</feature>
<dbReference type="InterPro" id="IPR036852">
    <property type="entry name" value="Peptidase_S8/S53_dom_sf"/>
</dbReference>
<dbReference type="GO" id="GO:0006508">
    <property type="term" value="P:proteolysis"/>
    <property type="evidence" value="ECO:0007669"/>
    <property type="project" value="InterPro"/>
</dbReference>
<comment type="caution">
    <text evidence="3">The sequence shown here is derived from an EMBL/GenBank/DDBJ whole genome shotgun (WGS) entry which is preliminary data.</text>
</comment>
<reference evidence="3 4" key="1">
    <citation type="submission" date="2020-08" db="EMBL/GenBank/DDBJ databases">
        <title>Genomic Encyclopedia of Type Strains, Phase IV (KMG-IV): sequencing the most valuable type-strain genomes for metagenomic binning, comparative biology and taxonomic classification.</title>
        <authorList>
            <person name="Goeker M."/>
        </authorList>
    </citation>
    <scope>NUCLEOTIDE SEQUENCE [LARGE SCALE GENOMIC DNA]</scope>
    <source>
        <strain evidence="3 4">DSM 11490</strain>
    </source>
</reference>
<keyword evidence="4" id="KW-1185">Reference proteome</keyword>